<dbReference type="AlphaFoldDB" id="A0A2P2QKI3"/>
<name>A0A2P2QKI3_RHIMU</name>
<proteinExistence type="predicted"/>
<reference evidence="1" key="1">
    <citation type="submission" date="2018-02" db="EMBL/GenBank/DDBJ databases">
        <title>Rhizophora mucronata_Transcriptome.</title>
        <authorList>
            <person name="Meera S.P."/>
            <person name="Sreeshan A."/>
            <person name="Augustine A."/>
        </authorList>
    </citation>
    <scope>NUCLEOTIDE SEQUENCE</scope>
    <source>
        <tissue evidence="1">Leaf</tissue>
    </source>
</reference>
<protein>
    <submittedName>
        <fullName evidence="1">Uncharacterized protein</fullName>
    </submittedName>
</protein>
<sequence>MPKSTLPAKRAGHFSK</sequence>
<evidence type="ECO:0000313" key="1">
    <source>
        <dbReference type="EMBL" id="MBX67483.1"/>
    </source>
</evidence>
<accession>A0A2P2QKI3</accession>
<organism evidence="1">
    <name type="scientific">Rhizophora mucronata</name>
    <name type="common">Asiatic mangrove</name>
    <dbReference type="NCBI Taxonomy" id="61149"/>
    <lineage>
        <taxon>Eukaryota</taxon>
        <taxon>Viridiplantae</taxon>
        <taxon>Streptophyta</taxon>
        <taxon>Embryophyta</taxon>
        <taxon>Tracheophyta</taxon>
        <taxon>Spermatophyta</taxon>
        <taxon>Magnoliopsida</taxon>
        <taxon>eudicotyledons</taxon>
        <taxon>Gunneridae</taxon>
        <taxon>Pentapetalae</taxon>
        <taxon>rosids</taxon>
        <taxon>fabids</taxon>
        <taxon>Malpighiales</taxon>
        <taxon>Rhizophoraceae</taxon>
        <taxon>Rhizophora</taxon>
    </lineage>
</organism>
<dbReference type="EMBL" id="GGEC01086999">
    <property type="protein sequence ID" value="MBX67483.1"/>
    <property type="molecule type" value="Transcribed_RNA"/>
</dbReference>